<dbReference type="Proteomes" id="UP001230156">
    <property type="component" value="Unassembled WGS sequence"/>
</dbReference>
<protein>
    <submittedName>
        <fullName evidence="1">Uncharacterized protein</fullName>
    </submittedName>
</protein>
<proteinExistence type="predicted"/>
<reference evidence="2" key="1">
    <citation type="submission" date="2023-08" db="EMBL/GenBank/DDBJ databases">
        <title>Rhodospirillaceae gen. nov., a novel taxon isolated from the Yangtze River Yuezi River estuary sludge.</title>
        <authorList>
            <person name="Ruan L."/>
        </authorList>
    </citation>
    <scope>NUCLEOTIDE SEQUENCE [LARGE SCALE GENOMIC DNA]</scope>
    <source>
        <strain evidence="2">R-7</strain>
    </source>
</reference>
<dbReference type="RefSeq" id="WP_379962189.1">
    <property type="nucleotide sequence ID" value="NZ_JAUYVI010000015.1"/>
</dbReference>
<evidence type="ECO:0000313" key="1">
    <source>
        <dbReference type="EMBL" id="MDQ7251636.1"/>
    </source>
</evidence>
<evidence type="ECO:0000313" key="2">
    <source>
        <dbReference type="Proteomes" id="UP001230156"/>
    </source>
</evidence>
<organism evidence="1 2">
    <name type="scientific">Dongia sedimenti</name>
    <dbReference type="NCBI Taxonomy" id="3064282"/>
    <lineage>
        <taxon>Bacteria</taxon>
        <taxon>Pseudomonadati</taxon>
        <taxon>Pseudomonadota</taxon>
        <taxon>Alphaproteobacteria</taxon>
        <taxon>Rhodospirillales</taxon>
        <taxon>Dongiaceae</taxon>
        <taxon>Dongia</taxon>
    </lineage>
</organism>
<name>A0ABU0YXA9_9PROT</name>
<gene>
    <name evidence="1" type="ORF">Q8A70_28370</name>
</gene>
<keyword evidence="2" id="KW-1185">Reference proteome</keyword>
<accession>A0ABU0YXA9</accession>
<comment type="caution">
    <text evidence="1">The sequence shown here is derived from an EMBL/GenBank/DDBJ whole genome shotgun (WGS) entry which is preliminary data.</text>
</comment>
<sequence length="156" mass="17346">MADGTTFQAEDRSRTTQNDPSDLIVELYPTFIRLMDAVGNVEPGESEAFERLLADQAYSMEHFILSTPATSLEGATRQMQILMGILDGSSADPDNITDGKRVMQWLAIALCGALQHLVPRFEHISGDHYHTCSAEQAKKYYSSIPAQFHRLAEIGR</sequence>
<dbReference type="EMBL" id="JAUYVI010000015">
    <property type="protein sequence ID" value="MDQ7251636.1"/>
    <property type="molecule type" value="Genomic_DNA"/>
</dbReference>